<dbReference type="AlphaFoldDB" id="A0A098S451"/>
<protein>
    <submittedName>
        <fullName evidence="1">Uncharacterized protein</fullName>
    </submittedName>
</protein>
<proteinExistence type="predicted"/>
<gene>
    <name evidence="1" type="ORF">IX84_15915</name>
</gene>
<dbReference type="EMBL" id="JPOS01000038">
    <property type="protein sequence ID" value="KGE87144.1"/>
    <property type="molecule type" value="Genomic_DNA"/>
</dbReference>
<keyword evidence="2" id="KW-1185">Reference proteome</keyword>
<reference evidence="1 2" key="1">
    <citation type="journal article" date="2014" name="Int. J. Syst. Evol. Microbiol.">
        <title>Phaeodactylibacter xiamenensis gen. nov., sp. nov., a member of the family Saprospiraceae isolated from the marine alga Phaeodactylum tricornutum.</title>
        <authorList>
            <person name="Chen Z.Jr."/>
            <person name="Lei X."/>
            <person name="Lai Q."/>
            <person name="Li Y."/>
            <person name="Zhang B."/>
            <person name="Zhang J."/>
            <person name="Zhang H."/>
            <person name="Yang L."/>
            <person name="Zheng W."/>
            <person name="Tian Y."/>
            <person name="Yu Z."/>
            <person name="Xu H.Jr."/>
            <person name="Zheng T."/>
        </authorList>
    </citation>
    <scope>NUCLEOTIDE SEQUENCE [LARGE SCALE GENOMIC DNA]</scope>
    <source>
        <strain evidence="1 2">KD52</strain>
    </source>
</reference>
<name>A0A098S451_9BACT</name>
<dbReference type="Proteomes" id="UP000029736">
    <property type="component" value="Unassembled WGS sequence"/>
</dbReference>
<dbReference type="RefSeq" id="WP_044222548.1">
    <property type="nucleotide sequence ID" value="NZ_JBKAGJ010000015.1"/>
</dbReference>
<evidence type="ECO:0000313" key="2">
    <source>
        <dbReference type="Proteomes" id="UP000029736"/>
    </source>
</evidence>
<sequence>MIQHCIASIIAIFIILPMKSICQTIFIQIEEISFEDSSRYMGGGNFVFTAQYPLRDVLYHCLARTGSGISKDLIELEKVPLIRIKAGSKSELAEYALFQRIAKELMNRYNLELQLEQVEKKTLIFRSVEQAPNLNQKNSGTELLSNGDVTLSNASLSTVCWWLGHHGVGLKVDQKELLDDIRVTLDFPAETIAQMPDNISSIQHLLNNQGVICELVKEPIQIPVETSE</sequence>
<evidence type="ECO:0000313" key="1">
    <source>
        <dbReference type="EMBL" id="KGE87144.1"/>
    </source>
</evidence>
<accession>A0A098S451</accession>
<comment type="caution">
    <text evidence="1">The sequence shown here is derived from an EMBL/GenBank/DDBJ whole genome shotgun (WGS) entry which is preliminary data.</text>
</comment>
<organism evidence="1 2">
    <name type="scientific">Phaeodactylibacter xiamenensis</name>
    <dbReference type="NCBI Taxonomy" id="1524460"/>
    <lineage>
        <taxon>Bacteria</taxon>
        <taxon>Pseudomonadati</taxon>
        <taxon>Bacteroidota</taxon>
        <taxon>Saprospiria</taxon>
        <taxon>Saprospirales</taxon>
        <taxon>Haliscomenobacteraceae</taxon>
        <taxon>Phaeodactylibacter</taxon>
    </lineage>
</organism>